<organism evidence="4 5">
    <name type="scientific">Halapricum salinum</name>
    <dbReference type="NCBI Taxonomy" id="1457250"/>
    <lineage>
        <taxon>Archaea</taxon>
        <taxon>Methanobacteriati</taxon>
        <taxon>Methanobacteriota</taxon>
        <taxon>Stenosarchaea group</taxon>
        <taxon>Halobacteria</taxon>
        <taxon>Halobacteriales</taxon>
        <taxon>Haloarculaceae</taxon>
        <taxon>Halapricum</taxon>
    </lineage>
</organism>
<dbReference type="InterPro" id="IPR050832">
    <property type="entry name" value="Bact_Acetyltransf"/>
</dbReference>
<feature type="domain" description="N-acetyltransferase" evidence="3">
    <location>
        <begin position="8"/>
        <end position="157"/>
    </location>
</feature>
<dbReference type="Proteomes" id="UP000296706">
    <property type="component" value="Chromosome"/>
</dbReference>
<dbReference type="Pfam" id="PF00583">
    <property type="entry name" value="Acetyltransf_1"/>
    <property type="match status" value="1"/>
</dbReference>
<reference evidence="4 5" key="1">
    <citation type="journal article" date="2019" name="Nat. Commun.">
        <title>A new type of DNA phosphorothioation-based antiviral system in archaea.</title>
        <authorList>
            <person name="Xiong L."/>
            <person name="Liu S."/>
            <person name="Chen S."/>
            <person name="Xiao Y."/>
            <person name="Zhu B."/>
            <person name="Gao Y."/>
            <person name="Zhang Y."/>
            <person name="Chen B."/>
            <person name="Luo J."/>
            <person name="Deng Z."/>
            <person name="Chen X."/>
            <person name="Wang L."/>
            <person name="Chen S."/>
        </authorList>
    </citation>
    <scope>NUCLEOTIDE SEQUENCE [LARGE SCALE GENOMIC DNA]</scope>
    <source>
        <strain evidence="4 5">CBA1105</strain>
    </source>
</reference>
<dbReference type="RefSeq" id="WP_049994445.1">
    <property type="nucleotide sequence ID" value="NZ_CP031310.1"/>
</dbReference>
<keyword evidence="2" id="KW-0012">Acyltransferase</keyword>
<dbReference type="GO" id="GO:0016747">
    <property type="term" value="F:acyltransferase activity, transferring groups other than amino-acyl groups"/>
    <property type="evidence" value="ECO:0007669"/>
    <property type="project" value="InterPro"/>
</dbReference>
<gene>
    <name evidence="4" type="ORF">DV733_12220</name>
</gene>
<dbReference type="CDD" id="cd04301">
    <property type="entry name" value="NAT_SF"/>
    <property type="match status" value="1"/>
</dbReference>
<dbReference type="STRING" id="1457250.GCA_000755225_00442"/>
<dbReference type="SUPFAM" id="SSF55729">
    <property type="entry name" value="Acyl-CoA N-acyltransferases (Nat)"/>
    <property type="match status" value="1"/>
</dbReference>
<evidence type="ECO:0000256" key="2">
    <source>
        <dbReference type="ARBA" id="ARBA00023315"/>
    </source>
</evidence>
<dbReference type="KEGG" id="hsn:DV733_12220"/>
<keyword evidence="1 4" id="KW-0808">Transferase</keyword>
<dbReference type="InterPro" id="IPR016181">
    <property type="entry name" value="Acyl_CoA_acyltransferase"/>
</dbReference>
<protein>
    <submittedName>
        <fullName evidence="4">GNAT family N-acetyltransferase</fullName>
    </submittedName>
</protein>
<evidence type="ECO:0000313" key="4">
    <source>
        <dbReference type="EMBL" id="QCC51946.1"/>
    </source>
</evidence>
<dbReference type="InterPro" id="IPR000182">
    <property type="entry name" value="GNAT_dom"/>
</dbReference>
<dbReference type="AlphaFoldDB" id="A0A4D6HF77"/>
<keyword evidence="5" id="KW-1185">Reference proteome</keyword>
<dbReference type="GeneID" id="39848639"/>
<accession>A0A4D6HF77</accession>
<name>A0A4D6HF77_9EURY</name>
<proteinExistence type="predicted"/>
<dbReference type="OrthoDB" id="125295at2157"/>
<evidence type="ECO:0000256" key="1">
    <source>
        <dbReference type="ARBA" id="ARBA00022679"/>
    </source>
</evidence>
<dbReference type="PROSITE" id="PS51186">
    <property type="entry name" value="GNAT"/>
    <property type="match status" value="1"/>
</dbReference>
<evidence type="ECO:0000313" key="5">
    <source>
        <dbReference type="Proteomes" id="UP000296706"/>
    </source>
</evidence>
<dbReference type="EMBL" id="CP031310">
    <property type="protein sequence ID" value="QCC51946.1"/>
    <property type="molecule type" value="Genomic_DNA"/>
</dbReference>
<sequence length="157" mass="17677">MTRDRTRPTIRQFEPGDTEAMLALNERAMRGEGTDPADIPDIGDLHRVEETYLDSGGEFLVAVAEGEVVAMGGLTVEGDQGELLRMRVDPDHQQEGLGSRLVARLEEVARERGVTRLVAETAIRQQAATKFYPAHGFEEQSRRSFEDYELIEFEKRL</sequence>
<dbReference type="Gene3D" id="3.40.630.30">
    <property type="match status" value="1"/>
</dbReference>
<dbReference type="PANTHER" id="PTHR43877:SF5">
    <property type="entry name" value="BLL8307 PROTEIN"/>
    <property type="match status" value="1"/>
</dbReference>
<dbReference type="PANTHER" id="PTHR43877">
    <property type="entry name" value="AMINOALKYLPHOSPHONATE N-ACETYLTRANSFERASE-RELATED-RELATED"/>
    <property type="match status" value="1"/>
</dbReference>
<evidence type="ECO:0000259" key="3">
    <source>
        <dbReference type="PROSITE" id="PS51186"/>
    </source>
</evidence>